<keyword evidence="2" id="KW-1185">Reference proteome</keyword>
<dbReference type="Proteomes" id="UP000639274">
    <property type="component" value="Chromosome"/>
</dbReference>
<sequence>MNVFNLQTRTPAPAKIAPAVLFTPVRQHRERDFGVGYGSSSGYATNRRYANSPFKPLFRCA</sequence>
<proteinExistence type="predicted"/>
<organism evidence="1 2">
    <name type="scientific">Agrilutibacter solisilvae</name>
    <dbReference type="NCBI Taxonomy" id="2763317"/>
    <lineage>
        <taxon>Bacteria</taxon>
        <taxon>Pseudomonadati</taxon>
        <taxon>Pseudomonadota</taxon>
        <taxon>Gammaproteobacteria</taxon>
        <taxon>Lysobacterales</taxon>
        <taxon>Lysobacteraceae</taxon>
        <taxon>Agrilutibacter</taxon>
    </lineage>
</organism>
<reference evidence="1 2" key="1">
    <citation type="submission" date="2021-03" db="EMBL/GenBank/DDBJ databases">
        <title>Lysobacter sp. nov. isolated from soil of gangwondo yeongwol, south Korea.</title>
        <authorList>
            <person name="Kim K.R."/>
            <person name="Kim K.H."/>
            <person name="Jeon C.O."/>
        </authorList>
    </citation>
    <scope>NUCLEOTIDE SEQUENCE [LARGE SCALE GENOMIC DNA]</scope>
    <source>
        <strain evidence="1 2">R19</strain>
    </source>
</reference>
<dbReference type="EMBL" id="CP071518">
    <property type="protein sequence ID" value="QSX79100.1"/>
    <property type="molecule type" value="Genomic_DNA"/>
</dbReference>
<protein>
    <submittedName>
        <fullName evidence="1">Uncharacterized protein</fullName>
    </submittedName>
</protein>
<dbReference type="AlphaFoldDB" id="A0A974Y1X9"/>
<evidence type="ECO:0000313" key="2">
    <source>
        <dbReference type="Proteomes" id="UP000639274"/>
    </source>
</evidence>
<gene>
    <name evidence="1" type="ORF">I8J32_004130</name>
</gene>
<accession>A0A974Y1X9</accession>
<dbReference type="RefSeq" id="WP_200614937.1">
    <property type="nucleotide sequence ID" value="NZ_CP071518.1"/>
</dbReference>
<evidence type="ECO:0000313" key="1">
    <source>
        <dbReference type="EMBL" id="QSX79100.1"/>
    </source>
</evidence>
<name>A0A974Y1X9_9GAMM</name>
<dbReference type="KEGG" id="lsf:I8J32_004130"/>